<protein>
    <recommendedName>
        <fullName evidence="8">Phosphatidic acid phosphatase type 2/haloperoxidase domain-containing protein</fullName>
    </recommendedName>
</protein>
<keyword evidence="5 7" id="KW-0472">Membrane</keyword>
<dbReference type="InterPro" id="IPR043216">
    <property type="entry name" value="PAP-like"/>
</dbReference>
<dbReference type="KEGG" id="ksn:43589605"/>
<dbReference type="AlphaFoldDB" id="A0AAJ8LMP5"/>
<comment type="subcellular location">
    <subcellularLocation>
        <location evidence="1">Membrane</location>
        <topology evidence="1">Multi-pass membrane protein</topology>
    </subcellularLocation>
</comment>
<dbReference type="EMBL" id="CP144059">
    <property type="protein sequence ID" value="WWD20617.1"/>
    <property type="molecule type" value="Genomic_DNA"/>
</dbReference>
<dbReference type="RefSeq" id="XP_031860175.2">
    <property type="nucleotide sequence ID" value="XM_032005456.2"/>
</dbReference>
<feature type="transmembrane region" description="Helical" evidence="7">
    <location>
        <begin position="241"/>
        <end position="259"/>
    </location>
</feature>
<reference evidence="9" key="1">
    <citation type="submission" date="2017-08" db="EMBL/GenBank/DDBJ databases">
        <authorList>
            <person name="Cuomo C."/>
            <person name="Billmyre B."/>
            <person name="Heitman J."/>
        </authorList>
    </citation>
    <scope>NUCLEOTIDE SEQUENCE</scope>
    <source>
        <strain evidence="9">CBS 12478</strain>
    </source>
</reference>
<accession>A0AAJ8LMP5</accession>
<dbReference type="SMART" id="SM00014">
    <property type="entry name" value="acidPPc"/>
    <property type="match status" value="1"/>
</dbReference>
<dbReference type="InterPro" id="IPR000326">
    <property type="entry name" value="PAP2/HPO"/>
</dbReference>
<dbReference type="InterPro" id="IPR036938">
    <property type="entry name" value="PAP2/HPO_sf"/>
</dbReference>
<gene>
    <name evidence="9" type="ORF">CI109_105093</name>
</gene>
<keyword evidence="4 7" id="KW-1133">Transmembrane helix</keyword>
<evidence type="ECO:0000256" key="4">
    <source>
        <dbReference type="ARBA" id="ARBA00022989"/>
    </source>
</evidence>
<comment type="similarity">
    <text evidence="2">Belongs to the PA-phosphatase related phosphoesterase family.</text>
</comment>
<dbReference type="GO" id="GO:0008195">
    <property type="term" value="F:phosphatidate phosphatase activity"/>
    <property type="evidence" value="ECO:0007669"/>
    <property type="project" value="TreeGrafter"/>
</dbReference>
<reference evidence="9" key="2">
    <citation type="submission" date="2024-01" db="EMBL/GenBank/DDBJ databases">
        <title>Comparative genomics of Cryptococcus and Kwoniella reveals pathogenesis evolution and contrasting modes of karyotype evolution via chromosome fusion or intercentromeric recombination.</title>
        <authorList>
            <person name="Coelho M.A."/>
            <person name="David-Palma M."/>
            <person name="Shea T."/>
            <person name="Bowers K."/>
            <person name="McGinley-Smith S."/>
            <person name="Mohammad A.W."/>
            <person name="Gnirke A."/>
            <person name="Yurkov A.M."/>
            <person name="Nowrousian M."/>
            <person name="Sun S."/>
            <person name="Cuomo C.A."/>
            <person name="Heitman J."/>
        </authorList>
    </citation>
    <scope>NUCLEOTIDE SEQUENCE</scope>
    <source>
        <strain evidence="9">CBS 12478</strain>
    </source>
</reference>
<evidence type="ECO:0000313" key="9">
    <source>
        <dbReference type="EMBL" id="WWD20617.1"/>
    </source>
</evidence>
<feature type="compositionally biased region" description="Basic and acidic residues" evidence="6">
    <location>
        <begin position="334"/>
        <end position="345"/>
    </location>
</feature>
<feature type="transmembrane region" description="Helical" evidence="7">
    <location>
        <begin position="57"/>
        <end position="79"/>
    </location>
</feature>
<keyword evidence="10" id="KW-1185">Reference proteome</keyword>
<dbReference type="CDD" id="cd03390">
    <property type="entry name" value="PAP2_containing_1_like"/>
    <property type="match status" value="1"/>
</dbReference>
<dbReference type="Gene3D" id="1.20.144.10">
    <property type="entry name" value="Phosphatidic acid phosphatase type 2/haloperoxidase"/>
    <property type="match status" value="1"/>
</dbReference>
<dbReference type="GO" id="GO:0046839">
    <property type="term" value="P:phospholipid dephosphorylation"/>
    <property type="evidence" value="ECO:0007669"/>
    <property type="project" value="TreeGrafter"/>
</dbReference>
<dbReference type="GO" id="GO:0016020">
    <property type="term" value="C:membrane"/>
    <property type="evidence" value="ECO:0007669"/>
    <property type="project" value="UniProtKB-SubCell"/>
</dbReference>
<evidence type="ECO:0000256" key="3">
    <source>
        <dbReference type="ARBA" id="ARBA00022692"/>
    </source>
</evidence>
<feature type="region of interest" description="Disordered" evidence="6">
    <location>
        <begin position="327"/>
        <end position="356"/>
    </location>
</feature>
<feature type="transmembrane region" description="Helical" evidence="7">
    <location>
        <begin position="211"/>
        <end position="229"/>
    </location>
</feature>
<feature type="domain" description="Phosphatidic acid phosphatase type 2/haloperoxidase" evidence="8">
    <location>
        <begin position="142"/>
        <end position="286"/>
    </location>
</feature>
<evidence type="ECO:0000256" key="6">
    <source>
        <dbReference type="SAM" id="MobiDB-lite"/>
    </source>
</evidence>
<dbReference type="Pfam" id="PF01569">
    <property type="entry name" value="PAP2"/>
    <property type="match status" value="1"/>
</dbReference>
<organism evidence="9 10">
    <name type="scientific">Kwoniella shandongensis</name>
    <dbReference type="NCBI Taxonomy" id="1734106"/>
    <lineage>
        <taxon>Eukaryota</taxon>
        <taxon>Fungi</taxon>
        <taxon>Dikarya</taxon>
        <taxon>Basidiomycota</taxon>
        <taxon>Agaricomycotina</taxon>
        <taxon>Tremellomycetes</taxon>
        <taxon>Tremellales</taxon>
        <taxon>Cryptococcaceae</taxon>
        <taxon>Kwoniella</taxon>
    </lineage>
</organism>
<dbReference type="Proteomes" id="UP000322225">
    <property type="component" value="Chromosome 9"/>
</dbReference>
<feature type="transmembrane region" description="Helical" evidence="7">
    <location>
        <begin position="141"/>
        <end position="158"/>
    </location>
</feature>
<evidence type="ECO:0000256" key="7">
    <source>
        <dbReference type="SAM" id="Phobius"/>
    </source>
</evidence>
<keyword evidence="3 7" id="KW-0812">Transmembrane</keyword>
<dbReference type="GO" id="GO:0006644">
    <property type="term" value="P:phospholipid metabolic process"/>
    <property type="evidence" value="ECO:0007669"/>
    <property type="project" value="InterPro"/>
</dbReference>
<evidence type="ECO:0000256" key="2">
    <source>
        <dbReference type="ARBA" id="ARBA00008816"/>
    </source>
</evidence>
<dbReference type="PANTHER" id="PTHR10165:SF35">
    <property type="entry name" value="RE23632P"/>
    <property type="match status" value="1"/>
</dbReference>
<dbReference type="GeneID" id="43589605"/>
<evidence type="ECO:0000313" key="10">
    <source>
        <dbReference type="Proteomes" id="UP000322225"/>
    </source>
</evidence>
<name>A0AAJ8LMP5_9TREE</name>
<feature type="transmembrane region" description="Helical" evidence="7">
    <location>
        <begin position="271"/>
        <end position="290"/>
    </location>
</feature>
<sequence>MSILTEPIRFCFPAAPIGNTADLPLYTREESPSKSSRAGGAGGRDGRTTLKKMTFKTVVASYAFDWVLALALWGVLAILNRSAGHKREFSLTDTSIQHSFATHERVPPKLLGFISVGIPLLCLLPLSTLVSRNSWDVHNSILGLFTSFTVTGVVTQIIKMSVGRPRPDLIARCLPAPGATDHAVFGLSTVDICTSTNKFLLDDGFKSFPSGHSSLSFSGLAFLSLYLAGKMHLWDVRGHRTRAWAALSPLLGGVMVAISRTEDNRHHWQDVLVGSLLGTFIAWVAYRTYYPALSHRECHLPLAPRVEADNDDEDADHFGRDRVRLLSEENGDETITRGSEEEHAWRGAQGARADRA</sequence>
<proteinExistence type="inferred from homology"/>
<feature type="transmembrane region" description="Helical" evidence="7">
    <location>
        <begin position="110"/>
        <end position="129"/>
    </location>
</feature>
<dbReference type="PANTHER" id="PTHR10165">
    <property type="entry name" value="LIPID PHOSPHATE PHOSPHATASE"/>
    <property type="match status" value="1"/>
</dbReference>
<dbReference type="FunFam" id="1.20.144.10:FF:000017">
    <property type="entry name" value="Diacylglycerol pyrophosphate phosphatase 1"/>
    <property type="match status" value="1"/>
</dbReference>
<evidence type="ECO:0000259" key="8">
    <source>
        <dbReference type="SMART" id="SM00014"/>
    </source>
</evidence>
<evidence type="ECO:0000256" key="5">
    <source>
        <dbReference type="ARBA" id="ARBA00023136"/>
    </source>
</evidence>
<dbReference type="SUPFAM" id="SSF48317">
    <property type="entry name" value="Acid phosphatase/Vanadium-dependent haloperoxidase"/>
    <property type="match status" value="1"/>
</dbReference>
<evidence type="ECO:0000256" key="1">
    <source>
        <dbReference type="ARBA" id="ARBA00004141"/>
    </source>
</evidence>